<reference evidence="1 2" key="1">
    <citation type="journal article" date="2021" name="BMC Genomics">
        <title>Datura genome reveals duplications of psychoactive alkaloid biosynthetic genes and high mutation rate following tissue culture.</title>
        <authorList>
            <person name="Rajewski A."/>
            <person name="Carter-House D."/>
            <person name="Stajich J."/>
            <person name="Litt A."/>
        </authorList>
    </citation>
    <scope>NUCLEOTIDE SEQUENCE [LARGE SCALE GENOMIC DNA]</scope>
    <source>
        <strain evidence="1">AR-01</strain>
    </source>
</reference>
<dbReference type="EMBL" id="JACEIK010000012">
    <property type="protein sequence ID" value="MCD7446341.1"/>
    <property type="molecule type" value="Genomic_DNA"/>
</dbReference>
<comment type="caution">
    <text evidence="1">The sequence shown here is derived from an EMBL/GenBank/DDBJ whole genome shotgun (WGS) entry which is preliminary data.</text>
</comment>
<organism evidence="1 2">
    <name type="scientific">Datura stramonium</name>
    <name type="common">Jimsonweed</name>
    <name type="synonym">Common thornapple</name>
    <dbReference type="NCBI Taxonomy" id="4076"/>
    <lineage>
        <taxon>Eukaryota</taxon>
        <taxon>Viridiplantae</taxon>
        <taxon>Streptophyta</taxon>
        <taxon>Embryophyta</taxon>
        <taxon>Tracheophyta</taxon>
        <taxon>Spermatophyta</taxon>
        <taxon>Magnoliopsida</taxon>
        <taxon>eudicotyledons</taxon>
        <taxon>Gunneridae</taxon>
        <taxon>Pentapetalae</taxon>
        <taxon>asterids</taxon>
        <taxon>lamiids</taxon>
        <taxon>Solanales</taxon>
        <taxon>Solanaceae</taxon>
        <taxon>Solanoideae</taxon>
        <taxon>Datureae</taxon>
        <taxon>Datura</taxon>
    </lineage>
</organism>
<accession>A0ABS8RHM3</accession>
<protein>
    <submittedName>
        <fullName evidence="1">Uncharacterized protein</fullName>
    </submittedName>
</protein>
<sequence>MNRLGVLRGSLSHVAIRTYVRIVTVEVLSGSFVDLEFGCLVGNLGSFGEELGSLAEHFGNLVGHFGNLGVEL</sequence>
<feature type="non-terminal residue" evidence="1">
    <location>
        <position position="72"/>
    </location>
</feature>
<evidence type="ECO:0000313" key="2">
    <source>
        <dbReference type="Proteomes" id="UP000823775"/>
    </source>
</evidence>
<dbReference type="Proteomes" id="UP000823775">
    <property type="component" value="Unassembled WGS sequence"/>
</dbReference>
<gene>
    <name evidence="1" type="ORF">HAX54_004329</name>
</gene>
<proteinExistence type="predicted"/>
<name>A0ABS8RHM3_DATST</name>
<keyword evidence="2" id="KW-1185">Reference proteome</keyword>
<evidence type="ECO:0000313" key="1">
    <source>
        <dbReference type="EMBL" id="MCD7446341.1"/>
    </source>
</evidence>